<dbReference type="PANTHER" id="PTHR25462">
    <property type="entry name" value="BONUS, ISOFORM C-RELATED"/>
    <property type="match status" value="1"/>
</dbReference>
<gene>
    <name evidence="9" type="ORF">NP493_176g03001</name>
</gene>
<evidence type="ECO:0000313" key="10">
    <source>
        <dbReference type="Proteomes" id="UP001209878"/>
    </source>
</evidence>
<dbReference type="EMBL" id="JAODUO010000175">
    <property type="protein sequence ID" value="KAK2187192.1"/>
    <property type="molecule type" value="Genomic_DNA"/>
</dbReference>
<dbReference type="GO" id="GO:0008270">
    <property type="term" value="F:zinc ion binding"/>
    <property type="evidence" value="ECO:0007669"/>
    <property type="project" value="UniProtKB-KW"/>
</dbReference>
<dbReference type="InterPro" id="IPR047153">
    <property type="entry name" value="TRIM45/56/19-like"/>
</dbReference>
<evidence type="ECO:0000256" key="3">
    <source>
        <dbReference type="ARBA" id="ARBA00022771"/>
    </source>
</evidence>
<feature type="domain" description="RING-type" evidence="7">
    <location>
        <begin position="35"/>
        <end position="79"/>
    </location>
</feature>
<dbReference type="Gene3D" id="3.30.40.10">
    <property type="entry name" value="Zinc/RING finger domain, C3HC4 (zinc finger)"/>
    <property type="match status" value="1"/>
</dbReference>
<feature type="domain" description="B box-type" evidence="8">
    <location>
        <begin position="168"/>
        <end position="208"/>
    </location>
</feature>
<feature type="domain" description="B box-type" evidence="8">
    <location>
        <begin position="108"/>
        <end position="155"/>
    </location>
</feature>
<dbReference type="Proteomes" id="UP001209878">
    <property type="component" value="Unassembled WGS sequence"/>
</dbReference>
<dbReference type="Gene3D" id="4.10.830.40">
    <property type="match status" value="1"/>
</dbReference>
<evidence type="ECO:0000313" key="9">
    <source>
        <dbReference type="EMBL" id="KAK2187192.1"/>
    </source>
</evidence>
<dbReference type="InterPro" id="IPR001841">
    <property type="entry name" value="Znf_RING"/>
</dbReference>
<evidence type="ECO:0000256" key="2">
    <source>
        <dbReference type="ARBA" id="ARBA00022737"/>
    </source>
</evidence>
<reference evidence="9" key="1">
    <citation type="journal article" date="2023" name="Mol. Biol. Evol.">
        <title>Third-Generation Sequencing Reveals the Adaptive Role of the Epigenome in Three Deep-Sea Polychaetes.</title>
        <authorList>
            <person name="Perez M."/>
            <person name="Aroh O."/>
            <person name="Sun Y."/>
            <person name="Lan Y."/>
            <person name="Juniper S.K."/>
            <person name="Young C.R."/>
            <person name="Angers B."/>
            <person name="Qian P.Y."/>
        </authorList>
    </citation>
    <scope>NUCLEOTIDE SEQUENCE</scope>
    <source>
        <strain evidence="9">R07B-5</strain>
    </source>
</reference>
<sequence>MQHSDTDKSLTGENININVASPDLSSVISNDFLTCRICLDVFSQPRMLPCLHTFCHTCLEQCIRSAGPDADSIACPTCRNRTLIPPGGAVGFKANFFVSSLQEALLSGGRRRCENCAERQVAVVRCLDCRDFLCEACRDAHRRTKLTRRHRVLTMEELRFGEHAKHARQPVTCATHNEPITLVCLQCNRPICLTCKVTVHDGHKASDLKDTARGDREILTDTVRKAKDGIATMRRHLQTLDRYEGSVDANNADILGAIQRRRLILRDLIKSHTRQVAEELQQITQKAHGEIGKHRDKLNSQMASLRDVVELTTQLLDHGSDDDLVSMKGELQRRLVSLQDTPPCDFSDVKQTQLDSCEESDINIARLCGELHAPIANGVLTRGRCVNTFDARTETDEKMCYVSCIAMSANDNIFVLDQTNQKVKIFTRHGALAGEFRLSEHIKNPVSLVILHDRKIAVLDERTGIEVFTHTGRHIRQVRCPVRAPLGMVVHGPGQVLVTDRQTRSVFAIDIETGSAVQNITMPGVFQKPAAIVSGNDGHVIVADVKCHCVHVIDTDNQLVASYGTKGNGENEINTPTSICTDRNSNILVADYHNRRVHALSHDATFLTYIADASDGLLRPTAVTVSNLGHAIIADDSGKILVYRYMQ</sequence>
<dbReference type="InterPro" id="IPR011042">
    <property type="entry name" value="6-blade_b-propeller_TolB-like"/>
</dbReference>
<dbReference type="PANTHER" id="PTHR25462:SF296">
    <property type="entry name" value="MEIOTIC P26, ISOFORM F"/>
    <property type="match status" value="1"/>
</dbReference>
<dbReference type="SUPFAM" id="SSF57845">
    <property type="entry name" value="B-box zinc-binding domain"/>
    <property type="match status" value="1"/>
</dbReference>
<dbReference type="SUPFAM" id="SSF101898">
    <property type="entry name" value="NHL repeat"/>
    <property type="match status" value="1"/>
</dbReference>
<dbReference type="SUPFAM" id="SSF57850">
    <property type="entry name" value="RING/U-box"/>
    <property type="match status" value="1"/>
</dbReference>
<evidence type="ECO:0000256" key="6">
    <source>
        <dbReference type="PROSITE-ProRule" id="PRU00504"/>
    </source>
</evidence>
<dbReference type="InterPro" id="IPR017907">
    <property type="entry name" value="Znf_RING_CS"/>
</dbReference>
<proteinExistence type="predicted"/>
<keyword evidence="3 5" id="KW-0863">Zinc-finger</keyword>
<feature type="repeat" description="NHL" evidence="6">
    <location>
        <begin position="560"/>
        <end position="603"/>
    </location>
</feature>
<evidence type="ECO:0000256" key="1">
    <source>
        <dbReference type="ARBA" id="ARBA00022723"/>
    </source>
</evidence>
<dbReference type="CDD" id="cd05819">
    <property type="entry name" value="NHL"/>
    <property type="match status" value="1"/>
</dbReference>
<dbReference type="InterPro" id="IPR013083">
    <property type="entry name" value="Znf_RING/FYVE/PHD"/>
</dbReference>
<organism evidence="9 10">
    <name type="scientific">Ridgeia piscesae</name>
    <name type="common">Tubeworm</name>
    <dbReference type="NCBI Taxonomy" id="27915"/>
    <lineage>
        <taxon>Eukaryota</taxon>
        <taxon>Metazoa</taxon>
        <taxon>Spiralia</taxon>
        <taxon>Lophotrochozoa</taxon>
        <taxon>Annelida</taxon>
        <taxon>Polychaeta</taxon>
        <taxon>Sedentaria</taxon>
        <taxon>Canalipalpata</taxon>
        <taxon>Sabellida</taxon>
        <taxon>Siboglinidae</taxon>
        <taxon>Ridgeia</taxon>
    </lineage>
</organism>
<dbReference type="InterPro" id="IPR018957">
    <property type="entry name" value="Znf_C3HC4_RING-type"/>
</dbReference>
<dbReference type="InterPro" id="IPR000315">
    <property type="entry name" value="Znf_B-box"/>
</dbReference>
<dbReference type="InterPro" id="IPR001258">
    <property type="entry name" value="NHL_repeat"/>
</dbReference>
<dbReference type="AlphaFoldDB" id="A0AAD9P307"/>
<keyword evidence="1" id="KW-0479">Metal-binding</keyword>
<keyword evidence="2" id="KW-0677">Repeat</keyword>
<dbReference type="PROSITE" id="PS00518">
    <property type="entry name" value="ZF_RING_1"/>
    <property type="match status" value="1"/>
</dbReference>
<dbReference type="PROSITE" id="PS51125">
    <property type="entry name" value="NHL"/>
    <property type="match status" value="1"/>
</dbReference>
<evidence type="ECO:0000259" key="8">
    <source>
        <dbReference type="PROSITE" id="PS50119"/>
    </source>
</evidence>
<dbReference type="CDD" id="cd19757">
    <property type="entry name" value="Bbox1"/>
    <property type="match status" value="1"/>
</dbReference>
<dbReference type="SMART" id="SM00336">
    <property type="entry name" value="BBOX"/>
    <property type="match status" value="2"/>
</dbReference>
<dbReference type="SMART" id="SM00184">
    <property type="entry name" value="RING"/>
    <property type="match status" value="1"/>
</dbReference>
<evidence type="ECO:0000256" key="5">
    <source>
        <dbReference type="PROSITE-ProRule" id="PRU00024"/>
    </source>
</evidence>
<dbReference type="Gene3D" id="2.120.10.30">
    <property type="entry name" value="TolB, C-terminal domain"/>
    <property type="match status" value="1"/>
</dbReference>
<dbReference type="Gene3D" id="3.30.160.60">
    <property type="entry name" value="Classic Zinc Finger"/>
    <property type="match status" value="1"/>
</dbReference>
<evidence type="ECO:0000256" key="4">
    <source>
        <dbReference type="ARBA" id="ARBA00022833"/>
    </source>
</evidence>
<comment type="caution">
    <text evidence="9">The sequence shown here is derived from an EMBL/GenBank/DDBJ whole genome shotgun (WGS) entry which is preliminary data.</text>
</comment>
<keyword evidence="4" id="KW-0862">Zinc</keyword>
<protein>
    <submittedName>
        <fullName evidence="9">Uncharacterized protein</fullName>
    </submittedName>
</protein>
<evidence type="ECO:0000259" key="7">
    <source>
        <dbReference type="PROSITE" id="PS50089"/>
    </source>
</evidence>
<dbReference type="PROSITE" id="PS50119">
    <property type="entry name" value="ZF_BBOX"/>
    <property type="match status" value="2"/>
</dbReference>
<dbReference type="PROSITE" id="PS50089">
    <property type="entry name" value="ZF_RING_2"/>
    <property type="match status" value="1"/>
</dbReference>
<name>A0AAD9P307_RIDPI</name>
<dbReference type="Pfam" id="PF00643">
    <property type="entry name" value="zf-B_box"/>
    <property type="match status" value="1"/>
</dbReference>
<accession>A0AAD9P307</accession>
<keyword evidence="10" id="KW-1185">Reference proteome</keyword>
<dbReference type="Pfam" id="PF00097">
    <property type="entry name" value="zf-C3HC4"/>
    <property type="match status" value="1"/>
</dbReference>